<dbReference type="AlphaFoldDB" id="A0A1W2LS37"/>
<dbReference type="Proteomes" id="UP000076660">
    <property type="component" value="Unassembled WGS sequence"/>
</dbReference>
<protein>
    <submittedName>
        <fullName evidence="2">Uncharacterized protein</fullName>
    </submittedName>
</protein>
<sequence>MRQLSTVARLTPRPARLCTGPDPTYSSGQSAPQGRVIPARRRFPCSDTGIAVIGSATRRSHRRSVRTLPRLAAPG</sequence>
<evidence type="ECO:0000313" key="2">
    <source>
        <dbReference type="EMBL" id="ONF67445.1"/>
    </source>
</evidence>
<comment type="caution">
    <text evidence="2">The sequence shown here is derived from an EMBL/GenBank/DDBJ whole genome shotgun (WGS) entry which is preliminary data.</text>
</comment>
<proteinExistence type="predicted"/>
<reference evidence="2 3" key="1">
    <citation type="submission" date="2016-12" db="EMBL/GenBank/DDBJ databases">
        <title>Amycolatopsis keratiniphila subsp. keratiniphila genome sequencing and assembly.</title>
        <authorList>
            <person name="Mayilraj S."/>
            <person name="Kaur N."/>
        </authorList>
    </citation>
    <scope>NUCLEOTIDE SEQUENCE [LARGE SCALE GENOMIC DNA]</scope>
    <source>
        <strain evidence="2 3">DSM 44409</strain>
    </source>
</reference>
<feature type="region of interest" description="Disordered" evidence="1">
    <location>
        <begin position="56"/>
        <end position="75"/>
    </location>
</feature>
<name>A0A1W2LS37_9PSEU</name>
<accession>A0A1W2LS37</accession>
<dbReference type="EMBL" id="LQMT02000021">
    <property type="protein sequence ID" value="ONF67445.1"/>
    <property type="molecule type" value="Genomic_DNA"/>
</dbReference>
<gene>
    <name evidence="2" type="ORF">AVR91_0222080</name>
</gene>
<evidence type="ECO:0000313" key="3">
    <source>
        <dbReference type="Proteomes" id="UP000076660"/>
    </source>
</evidence>
<evidence type="ECO:0000256" key="1">
    <source>
        <dbReference type="SAM" id="MobiDB-lite"/>
    </source>
</evidence>
<feature type="region of interest" description="Disordered" evidence="1">
    <location>
        <begin position="1"/>
        <end position="35"/>
    </location>
</feature>
<organism evidence="2 3">
    <name type="scientific">Amycolatopsis keratiniphila subsp. keratiniphila</name>
    <dbReference type="NCBI Taxonomy" id="227715"/>
    <lineage>
        <taxon>Bacteria</taxon>
        <taxon>Bacillati</taxon>
        <taxon>Actinomycetota</taxon>
        <taxon>Actinomycetes</taxon>
        <taxon>Pseudonocardiales</taxon>
        <taxon>Pseudonocardiaceae</taxon>
        <taxon>Amycolatopsis</taxon>
        <taxon>Amycolatopsis japonica group</taxon>
    </lineage>
</organism>